<protein>
    <submittedName>
        <fullName evidence="14">Predicted Rho/Rac guanine nucleotide exchange factor/faciogenital dysplasia protein 3</fullName>
    </submittedName>
</protein>
<dbReference type="GO" id="GO:0008270">
    <property type="term" value="F:zinc ion binding"/>
    <property type="evidence" value="ECO:0007669"/>
    <property type="project" value="UniProtKB-KW"/>
</dbReference>
<dbReference type="Gene3D" id="2.30.29.30">
    <property type="entry name" value="Pleckstrin-homology domain (PH domain)/Phosphotyrosine-binding domain (PTB)"/>
    <property type="match status" value="1"/>
</dbReference>
<evidence type="ECO:0000256" key="10">
    <source>
        <dbReference type="SAM" id="MobiDB-lite"/>
    </source>
</evidence>
<dbReference type="SMART" id="SM00233">
    <property type="entry name" value="PH"/>
    <property type="match status" value="1"/>
</dbReference>
<dbReference type="PROSITE" id="PS50178">
    <property type="entry name" value="ZF_FYVE"/>
    <property type="match status" value="1"/>
</dbReference>
<keyword evidence="9" id="KW-0175">Coiled coil</keyword>
<feature type="region of interest" description="Disordered" evidence="10">
    <location>
        <begin position="1"/>
        <end position="34"/>
    </location>
</feature>
<dbReference type="GO" id="GO:0005737">
    <property type="term" value="C:cytoplasm"/>
    <property type="evidence" value="ECO:0007669"/>
    <property type="project" value="TreeGrafter"/>
</dbReference>
<feature type="domain" description="PH" evidence="11">
    <location>
        <begin position="483"/>
        <end position="664"/>
    </location>
</feature>
<dbReference type="PANTHER" id="PTHR12673:SF270">
    <property type="entry name" value="FYVE-TYPE DOMAIN-CONTAINING PROTEIN"/>
    <property type="match status" value="1"/>
</dbReference>
<dbReference type="SUPFAM" id="SSF50729">
    <property type="entry name" value="PH domain-like"/>
    <property type="match status" value="1"/>
</dbReference>
<evidence type="ECO:0000256" key="1">
    <source>
        <dbReference type="ARBA" id="ARBA00004245"/>
    </source>
</evidence>
<feature type="domain" description="FYVE-type" evidence="13">
    <location>
        <begin position="793"/>
        <end position="858"/>
    </location>
</feature>
<dbReference type="Gene3D" id="1.20.900.10">
    <property type="entry name" value="Dbl homology (DH) domain"/>
    <property type="match status" value="1"/>
</dbReference>
<keyword evidence="7" id="KW-0206">Cytoskeleton</keyword>
<keyword evidence="3" id="KW-0344">Guanine-nucleotide releasing factor</keyword>
<reference evidence="14 15" key="1">
    <citation type="submission" date="2014-09" db="EMBL/GenBank/DDBJ databases">
        <authorList>
            <person name="Magalhaes I.L.F."/>
            <person name="Oliveira U."/>
            <person name="Santos F.R."/>
            <person name="Vidigal T.H.D.A."/>
            <person name="Brescovit A.D."/>
            <person name="Santos A.J."/>
        </authorList>
    </citation>
    <scope>NUCLEOTIDE SEQUENCE [LARGE SCALE GENOMIC DNA]</scope>
</reference>
<evidence type="ECO:0000256" key="9">
    <source>
        <dbReference type="SAM" id="Coils"/>
    </source>
</evidence>
<keyword evidence="15" id="KW-1185">Reference proteome</keyword>
<name>A0A0P1BAI6_9BASI</name>
<feature type="region of interest" description="Disordered" evidence="10">
    <location>
        <begin position="52"/>
        <end position="94"/>
    </location>
</feature>
<feature type="region of interest" description="Disordered" evidence="10">
    <location>
        <begin position="933"/>
        <end position="1097"/>
    </location>
</feature>
<feature type="coiled-coil region" evidence="9">
    <location>
        <begin position="659"/>
        <end position="686"/>
    </location>
</feature>
<dbReference type="AlphaFoldDB" id="A0A0P1BAI6"/>
<dbReference type="SUPFAM" id="SSF57903">
    <property type="entry name" value="FYVE/PHD zinc finger"/>
    <property type="match status" value="1"/>
</dbReference>
<dbReference type="InterPro" id="IPR051092">
    <property type="entry name" value="FYVE_RhoGEF_PH"/>
</dbReference>
<dbReference type="InterPro" id="IPR011993">
    <property type="entry name" value="PH-like_dom_sf"/>
</dbReference>
<keyword evidence="5 8" id="KW-0863">Zinc-finger</keyword>
<keyword evidence="6" id="KW-0862">Zinc</keyword>
<evidence type="ECO:0000256" key="7">
    <source>
        <dbReference type="ARBA" id="ARBA00023212"/>
    </source>
</evidence>
<evidence type="ECO:0000256" key="3">
    <source>
        <dbReference type="ARBA" id="ARBA00022658"/>
    </source>
</evidence>
<dbReference type="CDD" id="cd00160">
    <property type="entry name" value="RhoGEF"/>
    <property type="match status" value="1"/>
</dbReference>
<feature type="region of interest" description="Disordered" evidence="10">
    <location>
        <begin position="709"/>
        <end position="734"/>
    </location>
</feature>
<dbReference type="InterPro" id="IPR000219">
    <property type="entry name" value="DH_dom"/>
</dbReference>
<evidence type="ECO:0000256" key="2">
    <source>
        <dbReference type="ARBA" id="ARBA00022490"/>
    </source>
</evidence>
<dbReference type="InterPro" id="IPR011011">
    <property type="entry name" value="Znf_FYVE_PHD"/>
</dbReference>
<feature type="compositionally biased region" description="Gly residues" evidence="10">
    <location>
        <begin position="1057"/>
        <end position="1072"/>
    </location>
</feature>
<dbReference type="Pfam" id="PF01363">
    <property type="entry name" value="FYVE"/>
    <property type="match status" value="1"/>
</dbReference>
<evidence type="ECO:0000259" key="13">
    <source>
        <dbReference type="PROSITE" id="PS50178"/>
    </source>
</evidence>
<keyword evidence="4" id="KW-0479">Metal-binding</keyword>
<sequence length="1129" mass="119677">MHASSVGSSSSRPSSVASNSSGHSSQGYAQGQLAAQPSLLSPTLASALGINVAGSSKSGRPGSAGGASKSRNGVARPSLTADGWSRRPSLPNVPSMINRVSMISIASFESLPEGEPVNFAASPLSVTSATDAPHEDLSASTSTATDSPTLSQGDSWQSPSSPTDEASVGSISMNRSSSTASRPGHALQRSATDPTHSMIAFEGMMRRRHAIAMELLETERVFIASLKLINESYYQPLMALSKGLTAPVGVTSAAPVLSRQALNEIFSNFSDILSLNSELFSRLDDRLSGRARQPPPSRPASVASPTSPRDAAPSSAKAGSTNAGRLDPWHAETDTIGDTLVPIVPYLKMYSLYVKNFSAAMARIETERKANDAFNRFLKDTERATWGKASASGGFGFGLGFQAHLLTIVQRIPRYKMMVGDLVKYTPSNHRDYPDLLKAFGVIDQVAAYINENVRQHEMILVMLGLQRSLTGLTEPLIVPGRALLKRGTLLKACRKNIQPREFFLFTDCLVYASPVGGGLESASAAWTALARGGGLGVYGGSVQDTGSPSAPNSPRTIVDKLPLAPISADAIDTASRSRTSSADAVLANGRPLSVSLQGFQLQFRAKFPLQDCTVVGVEKATSPFHQGLRHSIEIRTPDKSFAVYAESAEAKETWLSTIRDARDDLMTARRTLQAEEDTSEILRERRRSLYGRAGPSYCTPQQARRISAPSTGWSFTGNTSADTSGRPTSPLASSASVSADWHGAFGPKSESGNSLATLLSSGCPSSDAGITARSRTGLRVLEDYNAPVWVPDSSADKCIICSEAFGMWRRKHHCRLCGQVVCWACSQRSFLIARYEDDAGEAEKPARACDACYDSVFPAEEEHSSPQMGTAAVVLPEPSPAAQSDTSRSTDFSTSDSATPDYPATPAEHGPSNGVDSGQISHIAIHVQDENEVAAEAENEGSKPSRSAATRPQKIWGAQGRPSTPSWSQVQTSEDAGHLTSHQDRSDEPRRTTPPSRRGPALQLQRASGAGPQLFKGGLTPQVQAATSGSGTFRLVTPRLTTPEAEMPPRSRHGAQGEGDGSTRIGDGGSYFAGAVSEDHLGDMPPPIPRARKKPLSAAARLSTFYGVSPASMPSIAKKSPLDSPAPP</sequence>
<keyword evidence="2" id="KW-0963">Cytoplasm</keyword>
<dbReference type="InterPro" id="IPR001849">
    <property type="entry name" value="PH_domain"/>
</dbReference>
<dbReference type="InterPro" id="IPR035899">
    <property type="entry name" value="DBL_dom_sf"/>
</dbReference>
<evidence type="ECO:0000259" key="11">
    <source>
        <dbReference type="PROSITE" id="PS50003"/>
    </source>
</evidence>
<feature type="compositionally biased region" description="Low complexity" evidence="10">
    <location>
        <begin position="299"/>
        <end position="309"/>
    </location>
</feature>
<evidence type="ECO:0000256" key="6">
    <source>
        <dbReference type="ARBA" id="ARBA00022833"/>
    </source>
</evidence>
<feature type="region of interest" description="Disordered" evidence="10">
    <location>
        <begin position="287"/>
        <end position="329"/>
    </location>
</feature>
<evidence type="ECO:0000256" key="5">
    <source>
        <dbReference type="ARBA" id="ARBA00022771"/>
    </source>
</evidence>
<dbReference type="SMART" id="SM00325">
    <property type="entry name" value="RhoGEF"/>
    <property type="match status" value="1"/>
</dbReference>
<dbReference type="Proteomes" id="UP000054845">
    <property type="component" value="Unassembled WGS sequence"/>
</dbReference>
<dbReference type="Pfam" id="PF00621">
    <property type="entry name" value="RhoGEF"/>
    <property type="match status" value="1"/>
</dbReference>
<dbReference type="InterPro" id="IPR013083">
    <property type="entry name" value="Znf_RING/FYVE/PHD"/>
</dbReference>
<comment type="subcellular location">
    <subcellularLocation>
        <location evidence="1">Cytoplasm</location>
        <location evidence="1">Cytoskeleton</location>
    </subcellularLocation>
</comment>
<dbReference type="OrthoDB" id="660555at2759"/>
<evidence type="ECO:0000313" key="15">
    <source>
        <dbReference type="Proteomes" id="UP000054845"/>
    </source>
</evidence>
<feature type="compositionally biased region" description="Low complexity" evidence="10">
    <location>
        <begin position="885"/>
        <end position="902"/>
    </location>
</feature>
<dbReference type="InterPro" id="IPR017455">
    <property type="entry name" value="Znf_FYVE-rel"/>
</dbReference>
<evidence type="ECO:0000256" key="4">
    <source>
        <dbReference type="ARBA" id="ARBA00022723"/>
    </source>
</evidence>
<dbReference type="Gene3D" id="3.30.40.10">
    <property type="entry name" value="Zinc/RING finger domain, C3HC4 (zinc finger)"/>
    <property type="match status" value="1"/>
</dbReference>
<evidence type="ECO:0000259" key="12">
    <source>
        <dbReference type="PROSITE" id="PS50010"/>
    </source>
</evidence>
<feature type="region of interest" description="Disordered" evidence="10">
    <location>
        <begin position="130"/>
        <end position="195"/>
    </location>
</feature>
<organism evidence="14 15">
    <name type="scientific">Ceraceosorus bombacis</name>
    <dbReference type="NCBI Taxonomy" id="401625"/>
    <lineage>
        <taxon>Eukaryota</taxon>
        <taxon>Fungi</taxon>
        <taxon>Dikarya</taxon>
        <taxon>Basidiomycota</taxon>
        <taxon>Ustilaginomycotina</taxon>
        <taxon>Exobasidiomycetes</taxon>
        <taxon>Ceraceosorales</taxon>
        <taxon>Ceraceosoraceae</taxon>
        <taxon>Ceraceosorus</taxon>
    </lineage>
</organism>
<dbReference type="GO" id="GO:0005085">
    <property type="term" value="F:guanyl-nucleotide exchange factor activity"/>
    <property type="evidence" value="ECO:0007669"/>
    <property type="project" value="UniProtKB-KW"/>
</dbReference>
<feature type="compositionally biased region" description="Low complexity" evidence="10">
    <location>
        <begin position="1"/>
        <end position="25"/>
    </location>
</feature>
<feature type="domain" description="DH" evidence="12">
    <location>
        <begin position="207"/>
        <end position="453"/>
    </location>
</feature>
<dbReference type="SUPFAM" id="SSF48065">
    <property type="entry name" value="DBL homology domain (DH-domain)"/>
    <property type="match status" value="1"/>
</dbReference>
<evidence type="ECO:0000313" key="14">
    <source>
        <dbReference type="EMBL" id="CEH13055.1"/>
    </source>
</evidence>
<feature type="compositionally biased region" description="Polar residues" evidence="10">
    <location>
        <begin position="152"/>
        <end position="181"/>
    </location>
</feature>
<feature type="compositionally biased region" description="Polar residues" evidence="10">
    <location>
        <begin position="962"/>
        <end position="975"/>
    </location>
</feature>
<dbReference type="PANTHER" id="PTHR12673">
    <property type="entry name" value="FACIOGENITAL DYSPLASIA PROTEIN"/>
    <property type="match status" value="1"/>
</dbReference>
<dbReference type="SMART" id="SM00064">
    <property type="entry name" value="FYVE"/>
    <property type="match status" value="1"/>
</dbReference>
<dbReference type="PROSITE" id="PS50003">
    <property type="entry name" value="PH_DOMAIN"/>
    <property type="match status" value="1"/>
</dbReference>
<dbReference type="STRING" id="401625.A0A0P1BAI6"/>
<dbReference type="GO" id="GO:0005856">
    <property type="term" value="C:cytoskeleton"/>
    <property type="evidence" value="ECO:0007669"/>
    <property type="project" value="UniProtKB-SubCell"/>
</dbReference>
<feature type="compositionally biased region" description="Low complexity" evidence="10">
    <location>
        <begin position="138"/>
        <end position="151"/>
    </location>
</feature>
<dbReference type="InterPro" id="IPR000306">
    <property type="entry name" value="Znf_FYVE"/>
</dbReference>
<proteinExistence type="predicted"/>
<feature type="region of interest" description="Disordered" evidence="10">
    <location>
        <begin position="879"/>
        <end position="919"/>
    </location>
</feature>
<accession>A0A0P1BAI6</accession>
<feature type="compositionally biased region" description="Polar residues" evidence="10">
    <location>
        <begin position="1022"/>
        <end position="1032"/>
    </location>
</feature>
<dbReference type="PROSITE" id="PS50010">
    <property type="entry name" value="DH_2"/>
    <property type="match status" value="1"/>
</dbReference>
<evidence type="ECO:0000256" key="8">
    <source>
        <dbReference type="PROSITE-ProRule" id="PRU00091"/>
    </source>
</evidence>
<feature type="compositionally biased region" description="Basic and acidic residues" evidence="10">
    <location>
        <begin position="976"/>
        <end position="992"/>
    </location>
</feature>
<dbReference type="EMBL" id="CCYA01000192">
    <property type="protein sequence ID" value="CEH13055.1"/>
    <property type="molecule type" value="Genomic_DNA"/>
</dbReference>